<dbReference type="InterPro" id="IPR000306">
    <property type="entry name" value="Znf_FYVE"/>
</dbReference>
<dbReference type="SMART" id="SM00064">
    <property type="entry name" value="FYVE"/>
    <property type="match status" value="1"/>
</dbReference>
<dbReference type="KEGG" id="aten:116302819"/>
<reference evidence="7" key="1">
    <citation type="submission" date="2025-08" db="UniProtKB">
        <authorList>
            <consortium name="RefSeq"/>
        </authorList>
    </citation>
    <scope>IDENTIFICATION</scope>
    <source>
        <tissue evidence="7">Tentacle</tissue>
    </source>
</reference>
<dbReference type="RefSeq" id="XP_031568064.1">
    <property type="nucleotide sequence ID" value="XM_031712204.1"/>
</dbReference>
<evidence type="ECO:0000259" key="5">
    <source>
        <dbReference type="PROSITE" id="PS50178"/>
    </source>
</evidence>
<protein>
    <submittedName>
        <fullName evidence="7">Zinc finger FYVE domain-containing protein 21-like</fullName>
    </submittedName>
</protein>
<evidence type="ECO:0000256" key="4">
    <source>
        <dbReference type="PROSITE-ProRule" id="PRU00091"/>
    </source>
</evidence>
<dbReference type="Gene3D" id="2.30.29.160">
    <property type="entry name" value="Zinc finger FYVE domain-containing protein 21, C-terminal"/>
    <property type="match status" value="1"/>
</dbReference>
<feature type="domain" description="FYVE-type" evidence="5">
    <location>
        <begin position="36"/>
        <end position="96"/>
    </location>
</feature>
<proteinExistence type="predicted"/>
<keyword evidence="2 4" id="KW-0863">Zinc-finger</keyword>
<dbReference type="Pfam" id="PF01363">
    <property type="entry name" value="FYVE"/>
    <property type="match status" value="1"/>
</dbReference>
<sequence>MSNKQLIKSKSGLRMVSTSDADRSPFLLEEPHWEDDALFPNCVKCNIKFDFTHRRHHCRRCGRVFCNNCCDNKVMLERLSFVDPVRVCEQCSHVAKKEEEFFSKHLKLLCHGAKFIIDDSAPLTFVCKLENKTHRTILFECDGDAHHDPVALISLVSVQLITEKEGEHINGIVLKYKEQGNVLEVHLHAVLSPEAERRHSLAWIAAMQRAIKMLFEVGS</sequence>
<accession>A0A6P8IMJ7</accession>
<keyword evidence="6" id="KW-1185">Reference proteome</keyword>
<dbReference type="PROSITE" id="PS50178">
    <property type="entry name" value="ZF_FYVE"/>
    <property type="match status" value="1"/>
</dbReference>
<dbReference type="Pfam" id="PF16696">
    <property type="entry name" value="ZFYVE21_C"/>
    <property type="match status" value="1"/>
</dbReference>
<dbReference type="Gene3D" id="3.30.40.10">
    <property type="entry name" value="Zinc/RING finger domain, C3HC4 (zinc finger)"/>
    <property type="match status" value="1"/>
</dbReference>
<dbReference type="InterPro" id="IPR032031">
    <property type="entry name" value="ZFYVE21_C"/>
</dbReference>
<dbReference type="SUPFAM" id="SSF57903">
    <property type="entry name" value="FYVE/PHD zinc finger"/>
    <property type="match status" value="1"/>
</dbReference>
<evidence type="ECO:0000256" key="1">
    <source>
        <dbReference type="ARBA" id="ARBA00022723"/>
    </source>
</evidence>
<evidence type="ECO:0000256" key="3">
    <source>
        <dbReference type="ARBA" id="ARBA00022833"/>
    </source>
</evidence>
<dbReference type="GeneID" id="116302819"/>
<dbReference type="AlphaFoldDB" id="A0A6P8IMJ7"/>
<organism evidence="6 7">
    <name type="scientific">Actinia tenebrosa</name>
    <name type="common">Australian red waratah sea anemone</name>
    <dbReference type="NCBI Taxonomy" id="6105"/>
    <lineage>
        <taxon>Eukaryota</taxon>
        <taxon>Metazoa</taxon>
        <taxon>Cnidaria</taxon>
        <taxon>Anthozoa</taxon>
        <taxon>Hexacorallia</taxon>
        <taxon>Actiniaria</taxon>
        <taxon>Actiniidae</taxon>
        <taxon>Actinia</taxon>
    </lineage>
</organism>
<dbReference type="InterPro" id="IPR052113">
    <property type="entry name" value="FYVE-type_Zinc_Finger"/>
</dbReference>
<dbReference type="OrthoDB" id="660555at2759"/>
<evidence type="ECO:0000256" key="2">
    <source>
        <dbReference type="ARBA" id="ARBA00022771"/>
    </source>
</evidence>
<dbReference type="GO" id="GO:0008270">
    <property type="term" value="F:zinc ion binding"/>
    <property type="evidence" value="ECO:0007669"/>
    <property type="project" value="UniProtKB-KW"/>
</dbReference>
<name>A0A6P8IMJ7_ACTTE</name>
<dbReference type="Proteomes" id="UP000515163">
    <property type="component" value="Unplaced"/>
</dbReference>
<dbReference type="PANTHER" id="PTHR39490">
    <property type="entry name" value="ARRESTIN DOMAIN-CONTAINING PROTEIN D"/>
    <property type="match status" value="1"/>
</dbReference>
<keyword evidence="3" id="KW-0862">Zinc</keyword>
<dbReference type="FunCoup" id="A0A6P8IMJ7">
    <property type="interactions" value="166"/>
</dbReference>
<dbReference type="InParanoid" id="A0A6P8IMJ7"/>
<dbReference type="InterPro" id="IPR038632">
    <property type="entry name" value="ZFYVE21_C_sf"/>
</dbReference>
<dbReference type="InterPro" id="IPR011011">
    <property type="entry name" value="Znf_FYVE_PHD"/>
</dbReference>
<evidence type="ECO:0000313" key="7">
    <source>
        <dbReference type="RefSeq" id="XP_031568064.1"/>
    </source>
</evidence>
<keyword evidence="1" id="KW-0479">Metal-binding</keyword>
<gene>
    <name evidence="7" type="primary">LOC116302819</name>
</gene>
<evidence type="ECO:0000313" key="6">
    <source>
        <dbReference type="Proteomes" id="UP000515163"/>
    </source>
</evidence>
<dbReference type="PANTHER" id="PTHR39490:SF8">
    <property type="entry name" value="ZINC FINGER FYVE DOMAIN-CONTAINING PROTEIN 21"/>
    <property type="match status" value="1"/>
</dbReference>
<dbReference type="InterPro" id="IPR013083">
    <property type="entry name" value="Znf_RING/FYVE/PHD"/>
</dbReference>
<dbReference type="InterPro" id="IPR017455">
    <property type="entry name" value="Znf_FYVE-rel"/>
</dbReference>